<protein>
    <recommendedName>
        <fullName evidence="4">Fe2OG dioxygenase domain-containing protein</fullName>
    </recommendedName>
</protein>
<evidence type="ECO:0000256" key="1">
    <source>
        <dbReference type="ARBA" id="ARBA00022723"/>
    </source>
</evidence>
<name>A0AAV6X6B5_9LAMI</name>
<accession>A0AAV6X6B5</accession>
<feature type="domain" description="Fe2OG dioxygenase" evidence="4">
    <location>
        <begin position="153"/>
        <end position="255"/>
    </location>
</feature>
<dbReference type="Proteomes" id="UP000826271">
    <property type="component" value="Unassembled WGS sequence"/>
</dbReference>
<evidence type="ECO:0000256" key="2">
    <source>
        <dbReference type="ARBA" id="ARBA00023004"/>
    </source>
</evidence>
<dbReference type="SUPFAM" id="SSF51197">
    <property type="entry name" value="Clavaminate synthase-like"/>
    <property type="match status" value="1"/>
</dbReference>
<comment type="similarity">
    <text evidence="3">Belongs to the iron/ascorbate-dependent oxidoreductase family.</text>
</comment>
<dbReference type="AlphaFoldDB" id="A0AAV6X6B5"/>
<dbReference type="Pfam" id="PF03171">
    <property type="entry name" value="2OG-FeII_Oxy"/>
    <property type="match status" value="1"/>
</dbReference>
<evidence type="ECO:0000259" key="4">
    <source>
        <dbReference type="PROSITE" id="PS51471"/>
    </source>
</evidence>
<dbReference type="InterPro" id="IPR026992">
    <property type="entry name" value="DIOX_N"/>
</dbReference>
<reference evidence="5" key="1">
    <citation type="submission" date="2019-10" db="EMBL/GenBank/DDBJ databases">
        <authorList>
            <person name="Zhang R."/>
            <person name="Pan Y."/>
            <person name="Wang J."/>
            <person name="Ma R."/>
            <person name="Yu S."/>
        </authorList>
    </citation>
    <scope>NUCLEOTIDE SEQUENCE</scope>
    <source>
        <strain evidence="5">LA-IB0</strain>
        <tissue evidence="5">Leaf</tissue>
    </source>
</reference>
<dbReference type="EMBL" id="WHWC01000007">
    <property type="protein sequence ID" value="KAG8378671.1"/>
    <property type="molecule type" value="Genomic_DNA"/>
</dbReference>
<keyword evidence="2 3" id="KW-0408">Iron</keyword>
<dbReference type="Pfam" id="PF14226">
    <property type="entry name" value="DIOX_N"/>
    <property type="match status" value="1"/>
</dbReference>
<dbReference type="PANTHER" id="PTHR47990">
    <property type="entry name" value="2-OXOGLUTARATE (2OG) AND FE(II)-DEPENDENT OXYGENASE SUPERFAMILY PROTEIN-RELATED"/>
    <property type="match status" value="1"/>
</dbReference>
<proteinExistence type="inferred from homology"/>
<dbReference type="InterPro" id="IPR044861">
    <property type="entry name" value="IPNS-like_FE2OG_OXY"/>
</dbReference>
<dbReference type="GO" id="GO:0016706">
    <property type="term" value="F:2-oxoglutarate-dependent dioxygenase activity"/>
    <property type="evidence" value="ECO:0007669"/>
    <property type="project" value="UniProtKB-ARBA"/>
</dbReference>
<gene>
    <name evidence="5" type="ORF">BUALT_Bualt07G0009500</name>
</gene>
<sequence>MADSIPVIDLQDFPGNMKKLMKASEDWGCFRIVNFESILPKSLMDEMKAVVISLLELPYEIKQRNVDVIDGSGYRFPDRINPIHEGFGLYDAASSEAVDTFCHLLGATPQQRIDTIREIIKRYGRAMHELGMAIGRKLGEGLGVTDVSSFEKWPTQFRMHKYPFTPESIGSDGLLPHTDNSFLAIVQDDEQLGGLEVTKRSGKLVQVEPCPGTLLVNLGDIATVWSNGRLYNVKHRVVCKEVGIRVSIASFLLGPKEEVVEAPSTLVTSENPRMYVPFTFEDYWKSKFYKCLDCGEALDPFRIEA</sequence>
<keyword evidence="1 3" id="KW-0479">Metal-binding</keyword>
<evidence type="ECO:0000313" key="6">
    <source>
        <dbReference type="Proteomes" id="UP000826271"/>
    </source>
</evidence>
<dbReference type="GO" id="GO:0046872">
    <property type="term" value="F:metal ion binding"/>
    <property type="evidence" value="ECO:0007669"/>
    <property type="project" value="UniProtKB-KW"/>
</dbReference>
<evidence type="ECO:0000313" key="5">
    <source>
        <dbReference type="EMBL" id="KAG8378671.1"/>
    </source>
</evidence>
<dbReference type="Gene3D" id="2.60.120.330">
    <property type="entry name" value="B-lactam Antibiotic, Isopenicillin N Synthase, Chain"/>
    <property type="match status" value="1"/>
</dbReference>
<keyword evidence="3" id="KW-0560">Oxidoreductase</keyword>
<dbReference type="InterPro" id="IPR027443">
    <property type="entry name" value="IPNS-like_sf"/>
</dbReference>
<dbReference type="GO" id="GO:0002238">
    <property type="term" value="P:response to molecule of fungal origin"/>
    <property type="evidence" value="ECO:0007669"/>
    <property type="project" value="UniProtKB-ARBA"/>
</dbReference>
<comment type="caution">
    <text evidence="5">The sequence shown here is derived from an EMBL/GenBank/DDBJ whole genome shotgun (WGS) entry which is preliminary data.</text>
</comment>
<keyword evidence="6" id="KW-1185">Reference proteome</keyword>
<dbReference type="InterPro" id="IPR050231">
    <property type="entry name" value="Iron_ascorbate_oxido_reductase"/>
</dbReference>
<organism evidence="5 6">
    <name type="scientific">Buddleja alternifolia</name>
    <dbReference type="NCBI Taxonomy" id="168488"/>
    <lineage>
        <taxon>Eukaryota</taxon>
        <taxon>Viridiplantae</taxon>
        <taxon>Streptophyta</taxon>
        <taxon>Embryophyta</taxon>
        <taxon>Tracheophyta</taxon>
        <taxon>Spermatophyta</taxon>
        <taxon>Magnoliopsida</taxon>
        <taxon>eudicotyledons</taxon>
        <taxon>Gunneridae</taxon>
        <taxon>Pentapetalae</taxon>
        <taxon>asterids</taxon>
        <taxon>lamiids</taxon>
        <taxon>Lamiales</taxon>
        <taxon>Scrophulariaceae</taxon>
        <taxon>Buddlejeae</taxon>
        <taxon>Buddleja</taxon>
    </lineage>
</organism>
<evidence type="ECO:0000256" key="3">
    <source>
        <dbReference type="RuleBase" id="RU003682"/>
    </source>
</evidence>
<dbReference type="GO" id="GO:0009805">
    <property type="term" value="P:coumarin biosynthetic process"/>
    <property type="evidence" value="ECO:0007669"/>
    <property type="project" value="UniProtKB-ARBA"/>
</dbReference>
<dbReference type="InterPro" id="IPR005123">
    <property type="entry name" value="Oxoglu/Fe-dep_dioxygenase_dom"/>
</dbReference>
<dbReference type="PROSITE" id="PS51471">
    <property type="entry name" value="FE2OG_OXY"/>
    <property type="match status" value="1"/>
</dbReference>